<dbReference type="InterPro" id="IPR011989">
    <property type="entry name" value="ARM-like"/>
</dbReference>
<evidence type="ECO:0000313" key="1">
    <source>
        <dbReference type="EMBL" id="KFK33512.1"/>
    </source>
</evidence>
<keyword evidence="2" id="KW-1185">Reference proteome</keyword>
<dbReference type="Proteomes" id="UP000029120">
    <property type="component" value="Chromosome 5"/>
</dbReference>
<accession>A0A087GUG0</accession>
<reference evidence="2" key="1">
    <citation type="journal article" date="2015" name="Nat. Plants">
        <title>Genome expansion of Arabis alpina linked with retrotransposition and reduced symmetric DNA methylation.</title>
        <authorList>
            <person name="Willing E.M."/>
            <person name="Rawat V."/>
            <person name="Mandakova T."/>
            <person name="Maumus F."/>
            <person name="James G.V."/>
            <person name="Nordstroem K.J."/>
            <person name="Becker C."/>
            <person name="Warthmann N."/>
            <person name="Chica C."/>
            <person name="Szarzynska B."/>
            <person name="Zytnicki M."/>
            <person name="Albani M.C."/>
            <person name="Kiefer C."/>
            <person name="Bergonzi S."/>
            <person name="Castaings L."/>
            <person name="Mateos J.L."/>
            <person name="Berns M.C."/>
            <person name="Bujdoso N."/>
            <person name="Piofczyk T."/>
            <person name="de Lorenzo L."/>
            <person name="Barrero-Sicilia C."/>
            <person name="Mateos I."/>
            <person name="Piednoel M."/>
            <person name="Hagmann J."/>
            <person name="Chen-Min-Tao R."/>
            <person name="Iglesias-Fernandez R."/>
            <person name="Schuster S.C."/>
            <person name="Alonso-Blanco C."/>
            <person name="Roudier F."/>
            <person name="Carbonero P."/>
            <person name="Paz-Ares J."/>
            <person name="Davis S.J."/>
            <person name="Pecinka A."/>
            <person name="Quesneville H."/>
            <person name="Colot V."/>
            <person name="Lysak M.A."/>
            <person name="Weigel D."/>
            <person name="Coupland G."/>
            <person name="Schneeberger K."/>
        </authorList>
    </citation>
    <scope>NUCLEOTIDE SEQUENCE [LARGE SCALE GENOMIC DNA]</scope>
    <source>
        <strain evidence="2">cv. Pajares</strain>
    </source>
</reference>
<dbReference type="eggNOG" id="KOG1566">
    <property type="taxonomic scope" value="Eukaryota"/>
</dbReference>
<organism evidence="1 2">
    <name type="scientific">Arabis alpina</name>
    <name type="common">Alpine rock-cress</name>
    <dbReference type="NCBI Taxonomy" id="50452"/>
    <lineage>
        <taxon>Eukaryota</taxon>
        <taxon>Viridiplantae</taxon>
        <taxon>Streptophyta</taxon>
        <taxon>Embryophyta</taxon>
        <taxon>Tracheophyta</taxon>
        <taxon>Spermatophyta</taxon>
        <taxon>Magnoliopsida</taxon>
        <taxon>eudicotyledons</taxon>
        <taxon>Gunneridae</taxon>
        <taxon>Pentapetalae</taxon>
        <taxon>rosids</taxon>
        <taxon>malvids</taxon>
        <taxon>Brassicales</taxon>
        <taxon>Brassicaceae</taxon>
        <taxon>Arabideae</taxon>
        <taxon>Arabis</taxon>
    </lineage>
</organism>
<proteinExistence type="predicted"/>
<dbReference type="Gramene" id="KFK33512">
    <property type="protein sequence ID" value="KFK33512"/>
    <property type="gene ID" value="AALP_AA5G022600"/>
</dbReference>
<evidence type="ECO:0000313" key="2">
    <source>
        <dbReference type="Proteomes" id="UP000029120"/>
    </source>
</evidence>
<dbReference type="AlphaFoldDB" id="A0A087GUG0"/>
<sequence>MKSLFKNKTRTPTEIVRQTRDLLALSEADDTELDSSKSKRLGICAELCRNIRDLKSILYGNSEAEPLEKTLHRS</sequence>
<name>A0A087GUG0_ARAAL</name>
<dbReference type="OrthoDB" id="609103at2759"/>
<gene>
    <name evidence="1" type="ordered locus">AALP_Aa5g022600</name>
</gene>
<protein>
    <submittedName>
        <fullName evidence="1">Uncharacterized protein</fullName>
    </submittedName>
</protein>
<dbReference type="EMBL" id="CM002873">
    <property type="protein sequence ID" value="KFK33512.1"/>
    <property type="molecule type" value="Genomic_DNA"/>
</dbReference>
<dbReference type="Gene3D" id="1.25.10.10">
    <property type="entry name" value="Leucine-rich Repeat Variant"/>
    <property type="match status" value="1"/>
</dbReference>